<name>B9W950_CANDC</name>
<accession>B9W950</accession>
<proteinExistence type="predicted"/>
<dbReference type="OrthoDB" id="4095286at2759"/>
<dbReference type="HOGENOM" id="CLU_049195_0_0_1"/>
<feature type="compositionally biased region" description="Polar residues" evidence="5">
    <location>
        <begin position="1"/>
        <end position="18"/>
    </location>
</feature>
<dbReference type="GeneID" id="8045171"/>
<dbReference type="eggNOG" id="ENOG502SA0F">
    <property type="taxonomic scope" value="Eukaryota"/>
</dbReference>
<dbReference type="GO" id="GO:0003677">
    <property type="term" value="F:DNA binding"/>
    <property type="evidence" value="ECO:0007669"/>
    <property type="project" value="InterPro"/>
</dbReference>
<feature type="region of interest" description="Disordered" evidence="5">
    <location>
        <begin position="1"/>
        <end position="44"/>
    </location>
</feature>
<keyword evidence="9" id="KW-1185">Reference proteome</keyword>
<evidence type="ECO:0000256" key="4">
    <source>
        <dbReference type="PROSITE-ProRule" id="PRU00027"/>
    </source>
</evidence>
<evidence type="ECO:0000256" key="2">
    <source>
        <dbReference type="ARBA" id="ARBA00022771"/>
    </source>
</evidence>
<evidence type="ECO:0000313" key="9">
    <source>
        <dbReference type="Proteomes" id="UP000002605"/>
    </source>
</evidence>
<dbReference type="CGD" id="CAL0000171193">
    <property type="gene designation" value="Cd36_09800"/>
</dbReference>
<organism evidence="8 9">
    <name type="scientific">Candida dubliniensis (strain CD36 / ATCC MYA-646 / CBS 7987 / NCPF 3949 / NRRL Y-17841)</name>
    <name type="common">Yeast</name>
    <dbReference type="NCBI Taxonomy" id="573826"/>
    <lineage>
        <taxon>Eukaryota</taxon>
        <taxon>Fungi</taxon>
        <taxon>Dikarya</taxon>
        <taxon>Ascomycota</taxon>
        <taxon>Saccharomycotina</taxon>
        <taxon>Pichiomycetes</taxon>
        <taxon>Debaryomycetaceae</taxon>
        <taxon>Candida/Lodderomyces clade</taxon>
        <taxon>Candida</taxon>
    </lineage>
</organism>
<reference evidence="8 9" key="1">
    <citation type="journal article" date="2009" name="Genome Res.">
        <title>Comparative genomics of the fungal pathogens Candida dubliniensis and Candida albicans.</title>
        <authorList>
            <person name="Jackson A.P."/>
            <person name="Gamble J.A."/>
            <person name="Yeomans T."/>
            <person name="Moran G.P."/>
            <person name="Saunders D."/>
            <person name="Harris D."/>
            <person name="Aslett M."/>
            <person name="Barrell J.F."/>
            <person name="Butler G."/>
            <person name="Citiulo F."/>
            <person name="Coleman D.C."/>
            <person name="de Groot P.W.J."/>
            <person name="Goodwin T.J."/>
            <person name="Quail M.A."/>
            <person name="McQuillan J."/>
            <person name="Munro C.A."/>
            <person name="Pain A."/>
            <person name="Poulter R.T."/>
            <person name="Rajandream M.A."/>
            <person name="Renauld H."/>
            <person name="Spiering M.J."/>
            <person name="Tivey A."/>
            <person name="Gow N.A.R."/>
            <person name="Barrell B."/>
            <person name="Sullivan D.J."/>
            <person name="Berriman M."/>
        </authorList>
    </citation>
    <scope>NUCLEOTIDE SEQUENCE [LARGE SCALE GENOMIC DNA]</scope>
    <source>
        <strain evidence="9">CD36 / ATCC MYA-646 / CBS 7987 / NCPF 3949 / NRRL Y-17841</strain>
    </source>
</reference>
<sequence>MKNSSISEPNPEHNSGTALSRRHLQPGSRSPLHSQEHEQQQRHHNLQNELDTVATAAQLQQLKQGTPKPLLSDQGQSNTILRQQNLNPNLQQYSFLESSSSSSLSENTILEFKSKLRKKKLGAKKRSWVWRWFDQDPQNPNIAKCTYCDKIIIRFPSDKGSPKKLSEHLKTHKLNMNSINLARPVPIDAGGLTNSSSSESSSQAPNVGVKKDDDNNQNHSSQFAESSLKLANNGNINNKANTNKNLDTNQPFNASRFRMNMLKFLTDNKLSIDVLKSNSFRQLVYDLRPESVNDISELTSMYDAFLECTRYSPGHSGNVETNSQVSGSDT</sequence>
<dbReference type="AlphaFoldDB" id="B9W950"/>
<keyword evidence="2 4" id="KW-0863">Zinc-finger</keyword>
<dbReference type="PROSITE" id="PS50808">
    <property type="entry name" value="ZF_BED"/>
    <property type="match status" value="1"/>
</dbReference>
<protein>
    <recommendedName>
        <fullName evidence="6">BED-type domain-containing protein</fullName>
    </recommendedName>
</protein>
<dbReference type="VEuPathDB" id="FungiDB:CD36_09800"/>
<keyword evidence="1" id="KW-0479">Metal-binding</keyword>
<dbReference type="Pfam" id="PF02892">
    <property type="entry name" value="zf-BED"/>
    <property type="match status" value="1"/>
</dbReference>
<evidence type="ECO:0000256" key="5">
    <source>
        <dbReference type="SAM" id="MobiDB-lite"/>
    </source>
</evidence>
<evidence type="ECO:0000259" key="6">
    <source>
        <dbReference type="PROSITE" id="PS50808"/>
    </source>
</evidence>
<evidence type="ECO:0000313" key="7">
    <source>
        <dbReference type="CGD" id="CAL0000171193"/>
    </source>
</evidence>
<dbReference type="SMART" id="SM00614">
    <property type="entry name" value="ZnF_BED"/>
    <property type="match status" value="1"/>
</dbReference>
<feature type="domain" description="BED-type" evidence="6">
    <location>
        <begin position="124"/>
        <end position="179"/>
    </location>
</feature>
<evidence type="ECO:0000256" key="3">
    <source>
        <dbReference type="ARBA" id="ARBA00022833"/>
    </source>
</evidence>
<dbReference type="GO" id="GO:0008270">
    <property type="term" value="F:zinc ion binding"/>
    <property type="evidence" value="ECO:0007669"/>
    <property type="project" value="UniProtKB-KW"/>
</dbReference>
<feature type="region of interest" description="Disordered" evidence="5">
    <location>
        <begin position="187"/>
        <end position="220"/>
    </location>
</feature>
<dbReference type="EMBL" id="FM992688">
    <property type="protein sequence ID" value="CAX45296.1"/>
    <property type="molecule type" value="Genomic_DNA"/>
</dbReference>
<dbReference type="RefSeq" id="XP_002417623.1">
    <property type="nucleotide sequence ID" value="XM_002417578.1"/>
</dbReference>
<evidence type="ECO:0000313" key="8">
    <source>
        <dbReference type="EMBL" id="CAX45296.1"/>
    </source>
</evidence>
<dbReference type="Proteomes" id="UP000002605">
    <property type="component" value="Chromosome 1"/>
</dbReference>
<keyword evidence="3" id="KW-0862">Zinc</keyword>
<dbReference type="KEGG" id="cdu:CD36_09800"/>
<gene>
    <name evidence="7" type="ordered locus">Cd36_09800</name>
    <name evidence="8" type="ORF">CD36_09800</name>
</gene>
<evidence type="ECO:0000256" key="1">
    <source>
        <dbReference type="ARBA" id="ARBA00022723"/>
    </source>
</evidence>
<dbReference type="InterPro" id="IPR003656">
    <property type="entry name" value="Znf_BED"/>
</dbReference>